<dbReference type="EC" id="1.7.99.4" evidence="7"/>
<dbReference type="PANTHER" id="PTHR43742">
    <property type="entry name" value="TRIMETHYLAMINE-N-OXIDE REDUCTASE"/>
    <property type="match status" value="1"/>
</dbReference>
<dbReference type="SUPFAM" id="SSF50692">
    <property type="entry name" value="ADC-like"/>
    <property type="match status" value="1"/>
</dbReference>
<dbReference type="KEGG" id="dvm:DvMF_1484"/>
<dbReference type="AlphaFoldDB" id="B8DLQ6"/>
<dbReference type="Gene3D" id="2.20.25.90">
    <property type="entry name" value="ADC-like domains"/>
    <property type="match status" value="1"/>
</dbReference>
<dbReference type="GO" id="GO:0018818">
    <property type="term" value="F:acetylene hydratase activity"/>
    <property type="evidence" value="ECO:0007669"/>
    <property type="project" value="InterPro"/>
</dbReference>
<dbReference type="GO" id="GO:0046872">
    <property type="term" value="F:metal ion binding"/>
    <property type="evidence" value="ECO:0007669"/>
    <property type="project" value="UniProtKB-KW"/>
</dbReference>
<keyword evidence="3" id="KW-0408">Iron</keyword>
<dbReference type="GO" id="GO:0016491">
    <property type="term" value="F:oxidoreductase activity"/>
    <property type="evidence" value="ECO:0007669"/>
    <property type="project" value="UniProtKB-KW"/>
</dbReference>
<dbReference type="EMBL" id="CP001197">
    <property type="protein sequence ID" value="ACL08432.1"/>
    <property type="molecule type" value="Genomic_DNA"/>
</dbReference>
<dbReference type="SMART" id="SM00926">
    <property type="entry name" value="Molybdop_Fe4S4"/>
    <property type="match status" value="1"/>
</dbReference>
<dbReference type="PANTHER" id="PTHR43742:SF6">
    <property type="entry name" value="OXIDOREDUCTASE YYAE-RELATED"/>
    <property type="match status" value="1"/>
</dbReference>
<dbReference type="HOGENOM" id="CLU_000422_13_3_7"/>
<dbReference type="Pfam" id="PF00384">
    <property type="entry name" value="Molybdopterin"/>
    <property type="match status" value="1"/>
</dbReference>
<dbReference type="PROSITE" id="PS51669">
    <property type="entry name" value="4FE4S_MOW_BIS_MGD"/>
    <property type="match status" value="1"/>
</dbReference>
<feature type="region of interest" description="Disordered" evidence="5">
    <location>
        <begin position="1"/>
        <end position="22"/>
    </location>
</feature>
<dbReference type="InterPro" id="IPR037949">
    <property type="entry name" value="MopB_CT_Acetylene-hydratase"/>
</dbReference>
<sequence length="739" mass="80252">MSPASPLHGSSTPPHAPSRPVLRLAPRVVRTACRGCHGVCQVLVHLDDAGNPVRVTGDPDSPTSRGYICPKGAAGPQFVAHPDRVRRPLLRTGPRGAGQWKEIGWEAALTLMASTFDRVRSESGPEYIALCQGTGRPYTEFTGRFIHALGSPNFVSPGHNCFLPRVIASSITVGWMPVADVYGHGGAMPRCMLVFGCNAMEAGAADGTCGAMMRRALRGAEQVIVADPRRTSAARAATQHLQLRPGTECALALALLHVIIGEGLHDADFVARHCIGFAELAGHVRAFSPEWAAPVTRVPAQDIRAAARALATVKPASLLWGNGIDTSVNAFQTGRALLLLMAVTGNLDVPGGMVHWVPPPDIRCKSPLENKKVLGMHLLSPDRKARMIGAGRFPFGPGCHQPSFWQACVDGEPYRPRAVWLVGTNPMLTATRGDVVEAALRDHVEFSVVSDLFLTPTAQLADLVLPAAHWLEQDDVVYFHKLWCVLARRRLARGPHSGEARDDRAVILDLAHRLGLDEAFPWPDWDAYLAWLLEPSGMDFRAFTEKGLVLGPMRYRKHETDGFPTPSGKVELVSSVMAGAGRPPLPVYVEPPLSPVSTPEVAAAYPFILMSGCKVLPFFHSEGRQIDTLRRLRPEPRVAVHPDALARLGLADGDAVRVVSPYGQAHFVAAADDGLPPDVVQADHGWWFPERPGPDHGWRESCANLLYGHEHFDPDSGAEPLKCGLCRIERVEQREKQQE</sequence>
<dbReference type="Gene3D" id="3.40.50.740">
    <property type="match status" value="1"/>
</dbReference>
<gene>
    <name evidence="7" type="ordered locus">DvMF_1484</name>
</gene>
<accession>B8DLQ6</accession>
<evidence type="ECO:0000256" key="2">
    <source>
        <dbReference type="ARBA" id="ARBA00022723"/>
    </source>
</evidence>
<dbReference type="InterPro" id="IPR006656">
    <property type="entry name" value="Mopterin_OxRdtase"/>
</dbReference>
<dbReference type="Pfam" id="PF04879">
    <property type="entry name" value="Molybdop_Fe4S4"/>
    <property type="match status" value="1"/>
</dbReference>
<name>B8DLQ6_NITV9</name>
<dbReference type="InterPro" id="IPR006657">
    <property type="entry name" value="MoPterin_dinucl-bd_dom"/>
</dbReference>
<reference evidence="7" key="1">
    <citation type="submission" date="2008-10" db="EMBL/GenBank/DDBJ databases">
        <title>Complete sequence of Desulfovibrio vulgaris str. 'Miyazaki F'.</title>
        <authorList>
            <person name="Lucas S."/>
            <person name="Copeland A."/>
            <person name="Lapidus A."/>
            <person name="Glavina del Rio T."/>
            <person name="Dalin E."/>
            <person name="Tice H."/>
            <person name="Bruce D."/>
            <person name="Goodwin L."/>
            <person name="Pitluck S."/>
            <person name="Sims D."/>
            <person name="Brettin T."/>
            <person name="Detter J.C."/>
            <person name="Han C."/>
            <person name="Larimer F."/>
            <person name="Land M."/>
            <person name="Hauser L."/>
            <person name="Kyrpides N."/>
            <person name="Mikhailova N."/>
            <person name="Hazen T.C."/>
            <person name="Richardson P."/>
        </authorList>
    </citation>
    <scope>NUCLEOTIDE SEQUENCE</scope>
    <source>
        <strain evidence="7">Miyazaki F</strain>
    </source>
</reference>
<dbReference type="CDD" id="cd02781">
    <property type="entry name" value="MopB_CT_Acetylene-hydratase"/>
    <property type="match status" value="1"/>
</dbReference>
<dbReference type="STRING" id="883.DvMF_1484"/>
<keyword evidence="2" id="KW-0479">Metal-binding</keyword>
<evidence type="ECO:0000256" key="4">
    <source>
        <dbReference type="ARBA" id="ARBA00023014"/>
    </source>
</evidence>
<keyword evidence="4" id="KW-0411">Iron-sulfur</keyword>
<dbReference type="Pfam" id="PF01568">
    <property type="entry name" value="Molydop_binding"/>
    <property type="match status" value="1"/>
</dbReference>
<dbReference type="InterPro" id="IPR009010">
    <property type="entry name" value="Asp_de-COase-like_dom_sf"/>
</dbReference>
<proteinExistence type="inferred from homology"/>
<dbReference type="SUPFAM" id="SSF53706">
    <property type="entry name" value="Formate dehydrogenase/DMSO reductase, domains 1-3"/>
    <property type="match status" value="1"/>
</dbReference>
<evidence type="ECO:0000256" key="5">
    <source>
        <dbReference type="SAM" id="MobiDB-lite"/>
    </source>
</evidence>
<dbReference type="GO" id="GO:0043546">
    <property type="term" value="F:molybdopterin cofactor binding"/>
    <property type="evidence" value="ECO:0007669"/>
    <property type="project" value="InterPro"/>
</dbReference>
<keyword evidence="7" id="KW-0560">Oxidoreductase</keyword>
<comment type="similarity">
    <text evidence="1">Belongs to the prokaryotic molybdopterin-containing oxidoreductase family.</text>
</comment>
<feature type="domain" description="4Fe-4S Mo/W bis-MGD-type" evidence="6">
    <location>
        <begin position="26"/>
        <end position="83"/>
    </location>
</feature>
<evidence type="ECO:0000256" key="1">
    <source>
        <dbReference type="ARBA" id="ARBA00010312"/>
    </source>
</evidence>
<dbReference type="GO" id="GO:0051536">
    <property type="term" value="F:iron-sulfur cluster binding"/>
    <property type="evidence" value="ECO:0007669"/>
    <property type="project" value="UniProtKB-KW"/>
</dbReference>
<organism evidence="7">
    <name type="scientific">Nitratidesulfovibrio vulgaris (strain DSM 19637 / Miyazaki F)</name>
    <name type="common">Desulfovibrio vulgaris</name>
    <dbReference type="NCBI Taxonomy" id="883"/>
    <lineage>
        <taxon>Bacteria</taxon>
        <taxon>Pseudomonadati</taxon>
        <taxon>Thermodesulfobacteriota</taxon>
        <taxon>Desulfovibrionia</taxon>
        <taxon>Desulfovibrionales</taxon>
        <taxon>Desulfovibrionaceae</taxon>
        <taxon>Nitratidesulfovibrio</taxon>
    </lineage>
</organism>
<dbReference type="InterPro" id="IPR006963">
    <property type="entry name" value="Mopterin_OxRdtase_4Fe-4S_dom"/>
</dbReference>
<dbReference type="InterPro" id="IPR050612">
    <property type="entry name" value="Prok_Mopterin_Oxidored"/>
</dbReference>
<evidence type="ECO:0000313" key="7">
    <source>
        <dbReference type="EMBL" id="ACL08432.1"/>
    </source>
</evidence>
<dbReference type="eggNOG" id="COG0243">
    <property type="taxonomic scope" value="Bacteria"/>
</dbReference>
<protein>
    <submittedName>
        <fullName evidence="7">Nitrate reductase</fullName>
        <ecNumber evidence="7">1.7.99.4</ecNumber>
    </submittedName>
</protein>
<dbReference type="Gene3D" id="3.40.228.10">
    <property type="entry name" value="Dimethylsulfoxide Reductase, domain 2"/>
    <property type="match status" value="1"/>
</dbReference>
<evidence type="ECO:0000259" key="6">
    <source>
        <dbReference type="PROSITE" id="PS51669"/>
    </source>
</evidence>
<evidence type="ECO:0000256" key="3">
    <source>
        <dbReference type="ARBA" id="ARBA00023004"/>
    </source>
</evidence>
<dbReference type="Gene3D" id="2.40.40.20">
    <property type="match status" value="1"/>
</dbReference>